<keyword evidence="4" id="KW-0812">Transmembrane</keyword>
<dbReference type="Gene3D" id="3.40.50.300">
    <property type="entry name" value="P-loop containing nucleotide triphosphate hydrolases"/>
    <property type="match status" value="1"/>
</dbReference>
<dbReference type="GO" id="GO:0005525">
    <property type="term" value="F:GTP binding"/>
    <property type="evidence" value="ECO:0007669"/>
    <property type="project" value="UniProtKB-KW"/>
</dbReference>
<comment type="caution">
    <text evidence="6">The sequence shown here is derived from an EMBL/GenBank/DDBJ whole genome shotgun (WGS) entry which is preliminary data.</text>
</comment>
<name>A0A834CX30_ORYME</name>
<dbReference type="Pfam" id="PF04548">
    <property type="entry name" value="AIG1"/>
    <property type="match status" value="1"/>
</dbReference>
<evidence type="ECO:0000256" key="2">
    <source>
        <dbReference type="ARBA" id="ARBA00022741"/>
    </source>
</evidence>
<dbReference type="SUPFAM" id="SSF52540">
    <property type="entry name" value="P-loop containing nucleoside triphosphate hydrolases"/>
    <property type="match status" value="1"/>
</dbReference>
<dbReference type="Proteomes" id="UP000646548">
    <property type="component" value="Unassembled WGS sequence"/>
</dbReference>
<organism evidence="6 7">
    <name type="scientific">Oryzias melastigma</name>
    <name type="common">Marine medaka</name>
    <dbReference type="NCBI Taxonomy" id="30732"/>
    <lineage>
        <taxon>Eukaryota</taxon>
        <taxon>Metazoa</taxon>
        <taxon>Chordata</taxon>
        <taxon>Craniata</taxon>
        <taxon>Vertebrata</taxon>
        <taxon>Euteleostomi</taxon>
        <taxon>Actinopterygii</taxon>
        <taxon>Neopterygii</taxon>
        <taxon>Teleostei</taxon>
        <taxon>Neoteleostei</taxon>
        <taxon>Acanthomorphata</taxon>
        <taxon>Ovalentaria</taxon>
        <taxon>Atherinomorphae</taxon>
        <taxon>Beloniformes</taxon>
        <taxon>Adrianichthyidae</taxon>
        <taxon>Oryziinae</taxon>
        <taxon>Oryzias</taxon>
    </lineage>
</organism>
<reference evidence="6" key="1">
    <citation type="journal article" name="BMC Genomics">
        <title>Long-read sequencing and de novo genome assembly of marine medaka (Oryzias melastigma).</title>
        <authorList>
            <person name="Liang P."/>
            <person name="Saqib H.S.A."/>
            <person name="Ni X."/>
            <person name="Shen Y."/>
        </authorList>
    </citation>
    <scope>NUCLEOTIDE SEQUENCE</scope>
    <source>
        <strain evidence="6">Bigg-433</strain>
    </source>
</reference>
<dbReference type="EMBL" id="WKFB01000152">
    <property type="protein sequence ID" value="KAF6733736.1"/>
    <property type="molecule type" value="Genomic_DNA"/>
</dbReference>
<comment type="similarity">
    <text evidence="1">Belongs to the TRAFAC class TrmE-Era-EngA-EngB-Septin-like GTPase superfamily. AIG1/Toc34/Toc159-like paraseptin GTPase family. IAN subfamily.</text>
</comment>
<evidence type="ECO:0000313" key="7">
    <source>
        <dbReference type="Proteomes" id="UP000646548"/>
    </source>
</evidence>
<evidence type="ECO:0000259" key="5">
    <source>
        <dbReference type="PROSITE" id="PS51720"/>
    </source>
</evidence>
<proteinExistence type="inferred from homology"/>
<dbReference type="InterPro" id="IPR045058">
    <property type="entry name" value="GIMA/IAN/Toc"/>
</dbReference>
<dbReference type="InterPro" id="IPR006703">
    <property type="entry name" value="G_AIG1"/>
</dbReference>
<evidence type="ECO:0000256" key="1">
    <source>
        <dbReference type="ARBA" id="ARBA00008535"/>
    </source>
</evidence>
<keyword evidence="3" id="KW-0342">GTP-binding</keyword>
<dbReference type="PANTHER" id="PTHR10903">
    <property type="entry name" value="GTPASE, IMAP FAMILY MEMBER-RELATED"/>
    <property type="match status" value="1"/>
</dbReference>
<dbReference type="PROSITE" id="PS51720">
    <property type="entry name" value="G_AIG1"/>
    <property type="match status" value="1"/>
</dbReference>
<evidence type="ECO:0000313" key="6">
    <source>
        <dbReference type="EMBL" id="KAF6733736.1"/>
    </source>
</evidence>
<feature type="domain" description="AIG1-type G" evidence="5">
    <location>
        <begin position="161"/>
        <end position="363"/>
    </location>
</feature>
<evidence type="ECO:0000256" key="3">
    <source>
        <dbReference type="ARBA" id="ARBA00023134"/>
    </source>
</evidence>
<gene>
    <name evidence="6" type="ORF">FQA47_015273</name>
</gene>
<keyword evidence="4" id="KW-0472">Membrane</keyword>
<accession>A0A834CX30</accession>
<protein>
    <submittedName>
        <fullName evidence="6">GTPase IMAP family member 4</fullName>
    </submittedName>
</protein>
<keyword evidence="2" id="KW-0547">Nucleotide-binding</keyword>
<dbReference type="InterPro" id="IPR027417">
    <property type="entry name" value="P-loop_NTPase"/>
</dbReference>
<sequence length="384" mass="42377">RLILLEESGRFLTGESCYRQRAEPLIAAASTFYSSSERRMECRCEKEDAGDAVADLWLNGRNLGMGVFVFVGSVALSALIQWAARFFCSTAGLYWLWGRMSMKNIRRIQSLLQWLCRMTSFLSALTCGLWWIFTFIRGFRKGSSESPKAPDSDLTSSTTKKPKLRLVLLGPSGGGRTSLVETLLGSRNGETEAPGAPLLQSTKFTVDGEELIVVDTPDLLGTSLEDGVRATEALRALQLTRPGPHAFLLVLPAPGSSTDDDQDAAQAAKAALQLFGEEASEHILPVVTHADRLGRNPTVDRLMETEGWKSALDLCGQSPELVDNRPGLELEAQRELRRKLLERGMDMKELRGHFVHELQRREDLLREELLADMSSALAGKLGQV</sequence>
<dbReference type="PANTHER" id="PTHR10903:SF170">
    <property type="entry name" value="GTPASE IMAP FAMILY MEMBER 7"/>
    <property type="match status" value="1"/>
</dbReference>
<keyword evidence="4" id="KW-1133">Transmembrane helix</keyword>
<evidence type="ECO:0000256" key="4">
    <source>
        <dbReference type="SAM" id="Phobius"/>
    </source>
</evidence>
<feature type="non-terminal residue" evidence="6">
    <location>
        <position position="384"/>
    </location>
</feature>
<dbReference type="AlphaFoldDB" id="A0A834CX30"/>
<feature type="transmembrane region" description="Helical" evidence="4">
    <location>
        <begin position="67"/>
        <end position="97"/>
    </location>
</feature>
<feature type="transmembrane region" description="Helical" evidence="4">
    <location>
        <begin position="118"/>
        <end position="139"/>
    </location>
</feature>